<gene>
    <name evidence="1" type="ORF">FIBSPDRAFT_317275</name>
</gene>
<dbReference type="EMBL" id="KV417782">
    <property type="protein sequence ID" value="KZP06540.1"/>
    <property type="molecule type" value="Genomic_DNA"/>
</dbReference>
<protein>
    <submittedName>
        <fullName evidence="1">Uncharacterized protein</fullName>
    </submittedName>
</protein>
<evidence type="ECO:0000313" key="1">
    <source>
        <dbReference type="EMBL" id="KZP06540.1"/>
    </source>
</evidence>
<dbReference type="STRING" id="436010.A0A167WVP5"/>
<dbReference type="Gene3D" id="1.20.5.2650">
    <property type="match status" value="1"/>
</dbReference>
<dbReference type="Proteomes" id="UP000076532">
    <property type="component" value="Unassembled WGS sequence"/>
</dbReference>
<sequence>MWCEGSVEREKGRRETVHNALIIHWLATPIRLHHRGHIHSPNQRRIEHQKKQQTEYDVIIAKRMSEKKARVAAVKAPYNTVAPSIGVLDFRFSCGRICQSHAVSYRSCPSGDKFIPLRPDDIRDVAINWKMPQTWKGMEAGQESQGKG</sequence>
<evidence type="ECO:0000313" key="2">
    <source>
        <dbReference type="Proteomes" id="UP000076532"/>
    </source>
</evidence>
<organism evidence="1 2">
    <name type="scientific">Athelia psychrophila</name>
    <dbReference type="NCBI Taxonomy" id="1759441"/>
    <lineage>
        <taxon>Eukaryota</taxon>
        <taxon>Fungi</taxon>
        <taxon>Dikarya</taxon>
        <taxon>Basidiomycota</taxon>
        <taxon>Agaricomycotina</taxon>
        <taxon>Agaricomycetes</taxon>
        <taxon>Agaricomycetidae</taxon>
        <taxon>Atheliales</taxon>
        <taxon>Atheliaceae</taxon>
        <taxon>Athelia</taxon>
    </lineage>
</organism>
<proteinExistence type="predicted"/>
<reference evidence="1 2" key="1">
    <citation type="journal article" date="2016" name="Mol. Biol. Evol.">
        <title>Comparative Genomics of Early-Diverging Mushroom-Forming Fungi Provides Insights into the Origins of Lignocellulose Decay Capabilities.</title>
        <authorList>
            <person name="Nagy L.G."/>
            <person name="Riley R."/>
            <person name="Tritt A."/>
            <person name="Adam C."/>
            <person name="Daum C."/>
            <person name="Floudas D."/>
            <person name="Sun H."/>
            <person name="Yadav J.S."/>
            <person name="Pangilinan J."/>
            <person name="Larsson K.H."/>
            <person name="Matsuura K."/>
            <person name="Barry K."/>
            <person name="Labutti K."/>
            <person name="Kuo R."/>
            <person name="Ohm R.A."/>
            <person name="Bhattacharya S.S."/>
            <person name="Shirouzu T."/>
            <person name="Yoshinaga Y."/>
            <person name="Martin F.M."/>
            <person name="Grigoriev I.V."/>
            <person name="Hibbett D.S."/>
        </authorList>
    </citation>
    <scope>NUCLEOTIDE SEQUENCE [LARGE SCALE GENOMIC DNA]</scope>
    <source>
        <strain evidence="1 2">CBS 109695</strain>
    </source>
</reference>
<dbReference type="AlphaFoldDB" id="A0A167WVP5"/>
<keyword evidence="2" id="KW-1185">Reference proteome</keyword>
<name>A0A167WVP5_9AGAM</name>
<accession>A0A167WVP5</accession>